<evidence type="ECO:0000256" key="1">
    <source>
        <dbReference type="SAM" id="MobiDB-lite"/>
    </source>
</evidence>
<feature type="domain" description="IraD/Gp25-like" evidence="2">
    <location>
        <begin position="46"/>
        <end position="151"/>
    </location>
</feature>
<gene>
    <name evidence="3" type="ORF">CA12_03340</name>
</gene>
<dbReference type="KEGG" id="acaf:CA12_03340"/>
<dbReference type="Proteomes" id="UP000318741">
    <property type="component" value="Chromosome"/>
</dbReference>
<feature type="compositionally biased region" description="Basic and acidic residues" evidence="1">
    <location>
        <begin position="16"/>
        <end position="42"/>
    </location>
</feature>
<feature type="region of interest" description="Disordered" evidence="1">
    <location>
        <begin position="58"/>
        <end position="78"/>
    </location>
</feature>
<dbReference type="InterPro" id="IPR017737">
    <property type="entry name" value="TssE1-like"/>
</dbReference>
<reference evidence="3 4" key="1">
    <citation type="submission" date="2019-02" db="EMBL/GenBank/DDBJ databases">
        <title>Deep-cultivation of Planctomycetes and their phenomic and genomic characterization uncovers novel biology.</title>
        <authorList>
            <person name="Wiegand S."/>
            <person name="Jogler M."/>
            <person name="Boedeker C."/>
            <person name="Pinto D."/>
            <person name="Vollmers J."/>
            <person name="Rivas-Marin E."/>
            <person name="Kohn T."/>
            <person name="Peeters S.H."/>
            <person name="Heuer A."/>
            <person name="Rast P."/>
            <person name="Oberbeckmann S."/>
            <person name="Bunk B."/>
            <person name="Jeske O."/>
            <person name="Meyerdierks A."/>
            <person name="Storesund J.E."/>
            <person name="Kallscheuer N."/>
            <person name="Luecker S."/>
            <person name="Lage O.M."/>
            <person name="Pohl T."/>
            <person name="Merkel B.J."/>
            <person name="Hornburger P."/>
            <person name="Mueller R.-W."/>
            <person name="Bruemmer F."/>
            <person name="Labrenz M."/>
            <person name="Spormann A.M."/>
            <person name="Op den Camp H."/>
            <person name="Overmann J."/>
            <person name="Amann R."/>
            <person name="Jetten M.S.M."/>
            <person name="Mascher T."/>
            <person name="Medema M.H."/>
            <person name="Devos D.P."/>
            <person name="Kaster A.-K."/>
            <person name="Ovreas L."/>
            <person name="Rohde M."/>
            <person name="Galperin M.Y."/>
            <person name="Jogler C."/>
        </authorList>
    </citation>
    <scope>NUCLEOTIDE SEQUENCE [LARGE SCALE GENOMIC DNA]</scope>
    <source>
        <strain evidence="3 4">CA12</strain>
    </source>
</reference>
<dbReference type="PANTHER" id="PTHR38595">
    <property type="entry name" value="CYTOPLASMIC PROTEIN-RELATED"/>
    <property type="match status" value="1"/>
</dbReference>
<name>A0A517P4H3_9PLAN</name>
<evidence type="ECO:0000313" key="3">
    <source>
        <dbReference type="EMBL" id="QDT14263.1"/>
    </source>
</evidence>
<dbReference type="OrthoDB" id="271327at2"/>
<protein>
    <submittedName>
        <fullName evidence="3">Gene 25-like lysozyme</fullName>
    </submittedName>
</protein>
<sequence>MARRSDASGPQRLRHSLLERLLDDDPDEAQDRPSARRPRPEHLIVSVLRDVEALLNTVRSWPPPDEDDSPREDGPLAESLLSYGVPDFTAVSADDPGSARLQAEAVRLTLERFEPRLEEVQVVPVAADGRDGGDAIRHVTLRITAVLRMDPLRERLQLTTEIDSRDGHCVVSAPELGLKAGLSV</sequence>
<dbReference type="PANTHER" id="PTHR38595:SF2">
    <property type="entry name" value="TYPE VI SECRETION SYSTEM BASEPLATE SUBUNIT TSSE"/>
    <property type="match status" value="1"/>
</dbReference>
<dbReference type="SUPFAM" id="SSF160719">
    <property type="entry name" value="gpW/gp25-like"/>
    <property type="match status" value="1"/>
</dbReference>
<dbReference type="InterPro" id="IPR053176">
    <property type="entry name" value="T6SS_TssE1-like"/>
</dbReference>
<proteinExistence type="predicted"/>
<dbReference type="Pfam" id="PF04965">
    <property type="entry name" value="GPW_gp25"/>
    <property type="match status" value="1"/>
</dbReference>
<evidence type="ECO:0000259" key="2">
    <source>
        <dbReference type="Pfam" id="PF04965"/>
    </source>
</evidence>
<dbReference type="EMBL" id="CP036265">
    <property type="protein sequence ID" value="QDT14263.1"/>
    <property type="molecule type" value="Genomic_DNA"/>
</dbReference>
<keyword evidence="4" id="KW-1185">Reference proteome</keyword>
<organism evidence="3 4">
    <name type="scientific">Alienimonas californiensis</name>
    <dbReference type="NCBI Taxonomy" id="2527989"/>
    <lineage>
        <taxon>Bacteria</taxon>
        <taxon>Pseudomonadati</taxon>
        <taxon>Planctomycetota</taxon>
        <taxon>Planctomycetia</taxon>
        <taxon>Planctomycetales</taxon>
        <taxon>Planctomycetaceae</taxon>
        <taxon>Alienimonas</taxon>
    </lineage>
</organism>
<feature type="region of interest" description="Disordered" evidence="1">
    <location>
        <begin position="1"/>
        <end position="42"/>
    </location>
</feature>
<dbReference type="NCBIfam" id="TIGR03357">
    <property type="entry name" value="VI_zyme"/>
    <property type="match status" value="1"/>
</dbReference>
<evidence type="ECO:0000313" key="4">
    <source>
        <dbReference type="Proteomes" id="UP000318741"/>
    </source>
</evidence>
<dbReference type="InterPro" id="IPR007048">
    <property type="entry name" value="IraD/Gp25-like"/>
</dbReference>
<dbReference type="RefSeq" id="WP_145356954.1">
    <property type="nucleotide sequence ID" value="NZ_CP036265.1"/>
</dbReference>
<accession>A0A517P4H3</accession>
<dbReference type="AlphaFoldDB" id="A0A517P4H3"/>